<keyword evidence="2" id="KW-1185">Reference proteome</keyword>
<proteinExistence type="predicted"/>
<reference evidence="1 2" key="1">
    <citation type="submission" date="2017-01" db="EMBL/GenBank/DDBJ databases">
        <authorList>
            <person name="Varghese N."/>
            <person name="Submissions S."/>
        </authorList>
    </citation>
    <scope>NUCLEOTIDE SEQUENCE [LARGE SCALE GENOMIC DNA]</scope>
    <source>
        <strain evidence="1 2">ATCC 23464</strain>
    </source>
</reference>
<evidence type="ECO:0000313" key="2">
    <source>
        <dbReference type="Proteomes" id="UP000186666"/>
    </source>
</evidence>
<dbReference type="EMBL" id="FTNK01000004">
    <property type="protein sequence ID" value="SIQ81829.1"/>
    <property type="molecule type" value="Genomic_DNA"/>
</dbReference>
<protein>
    <submittedName>
        <fullName evidence="1">Uncharacterized protein</fullName>
    </submittedName>
</protein>
<accession>A0ABY1JUW5</accession>
<organism evidence="1 2">
    <name type="scientific">Paenibacillus macquariensis</name>
    <dbReference type="NCBI Taxonomy" id="948756"/>
    <lineage>
        <taxon>Bacteria</taxon>
        <taxon>Bacillati</taxon>
        <taxon>Bacillota</taxon>
        <taxon>Bacilli</taxon>
        <taxon>Bacillales</taxon>
        <taxon>Paenibacillaceae</taxon>
        <taxon>Paenibacillus</taxon>
    </lineage>
</organism>
<comment type="caution">
    <text evidence="1">The sequence shown here is derived from an EMBL/GenBank/DDBJ whole genome shotgun (WGS) entry which is preliminary data.</text>
</comment>
<dbReference type="Proteomes" id="UP000186666">
    <property type="component" value="Unassembled WGS sequence"/>
</dbReference>
<evidence type="ECO:0000313" key="1">
    <source>
        <dbReference type="EMBL" id="SIQ81829.1"/>
    </source>
</evidence>
<gene>
    <name evidence="1" type="ORF">SAMN05421578_104197</name>
</gene>
<name>A0ABY1JUW5_9BACL</name>
<sequence>MKVLTETSESLTSFLDTCNTFGFSTTLIVLSTRFEDKSIV</sequence>